<dbReference type="InterPro" id="IPR050307">
    <property type="entry name" value="Sterol_Desaturase_Related"/>
</dbReference>
<evidence type="ECO:0000259" key="6">
    <source>
        <dbReference type="Pfam" id="PF04116"/>
    </source>
</evidence>
<protein>
    <submittedName>
        <fullName evidence="7">Sphinganine C4-hydroxylase</fullName>
    </submittedName>
</protein>
<dbReference type="AlphaFoldDB" id="A0AAD9FRE3"/>
<dbReference type="GO" id="GO:0016020">
    <property type="term" value="C:membrane"/>
    <property type="evidence" value="ECO:0007669"/>
    <property type="project" value="UniProtKB-SubCell"/>
</dbReference>
<name>A0AAD9FRE3_PAPLA</name>
<keyword evidence="8" id="KW-1185">Reference proteome</keyword>
<dbReference type="GO" id="GO:0008610">
    <property type="term" value="P:lipid biosynthetic process"/>
    <property type="evidence" value="ECO:0007669"/>
    <property type="project" value="InterPro"/>
</dbReference>
<evidence type="ECO:0000256" key="1">
    <source>
        <dbReference type="ARBA" id="ARBA00004370"/>
    </source>
</evidence>
<keyword evidence="3 5" id="KW-1133">Transmembrane helix</keyword>
<organism evidence="7 8">
    <name type="scientific">Papiliotrema laurentii</name>
    <name type="common">Cryptococcus laurentii</name>
    <dbReference type="NCBI Taxonomy" id="5418"/>
    <lineage>
        <taxon>Eukaryota</taxon>
        <taxon>Fungi</taxon>
        <taxon>Dikarya</taxon>
        <taxon>Basidiomycota</taxon>
        <taxon>Agaricomycotina</taxon>
        <taxon>Tremellomycetes</taxon>
        <taxon>Tremellales</taxon>
        <taxon>Rhynchogastremaceae</taxon>
        <taxon>Papiliotrema</taxon>
    </lineage>
</organism>
<sequence>MSLVGAAHQMFDYPQIQPNSTLLAQITPIAPHAAWYYTTRPALLSFCSDKILSIAAPTIVYWVFSLMFHALDVLRLPYFEKRRIHESEEVLSRNKVTIGQVVKAVLWQQVVQTLLGVWWLEDDHPGEGLDVLGDMAKLAPRIATAVFVLLGPRTGEAVLRNYGESIVRWVYWWGIPLVQMWIGFFVIDTWQYTLHRLCHTYRFLYRHFHSVHHRLYVPYAFGALYNHPLEGLVLDSIGAVLAEQCAGLSIRQTALLFAISSAKTVDDHCGYRIWWDPCQLFFYNNADYHDIHHQSYGIKANFSQPFFTNWDLLLGTHMSREEAERRTRRPAKVEKVE</sequence>
<dbReference type="Pfam" id="PF04116">
    <property type="entry name" value="FA_hydroxylase"/>
    <property type="match status" value="1"/>
</dbReference>
<dbReference type="GO" id="GO:0016491">
    <property type="term" value="F:oxidoreductase activity"/>
    <property type="evidence" value="ECO:0007669"/>
    <property type="project" value="InterPro"/>
</dbReference>
<evidence type="ECO:0000256" key="3">
    <source>
        <dbReference type="ARBA" id="ARBA00022989"/>
    </source>
</evidence>
<dbReference type="EMBL" id="JAODAN010000004">
    <property type="protein sequence ID" value="KAK1924856.1"/>
    <property type="molecule type" value="Genomic_DNA"/>
</dbReference>
<keyword evidence="2 5" id="KW-0812">Transmembrane</keyword>
<gene>
    <name evidence="7" type="ORF">DB88DRAFT_487092</name>
</gene>
<reference evidence="7" key="1">
    <citation type="submission" date="2023-02" db="EMBL/GenBank/DDBJ databases">
        <title>Identification and recombinant expression of a fungal hydrolase from Papiliotrema laurentii that hydrolyzes apple cutin and clears colloidal polyester polyurethane.</title>
        <authorList>
            <consortium name="DOE Joint Genome Institute"/>
            <person name="Roman V.A."/>
            <person name="Bojanowski C."/>
            <person name="Crable B.R."/>
            <person name="Wagner D.N."/>
            <person name="Hung C.S."/>
            <person name="Nadeau L.J."/>
            <person name="Schratz L."/>
            <person name="Haridas S."/>
            <person name="Pangilinan J."/>
            <person name="Lipzen A."/>
            <person name="Na H."/>
            <person name="Yan M."/>
            <person name="Ng V."/>
            <person name="Grigoriev I.V."/>
            <person name="Spatafora J.W."/>
            <person name="Barlow D."/>
            <person name="Biffinger J."/>
            <person name="Kelley-Loughnane N."/>
            <person name="Varaljay V.A."/>
            <person name="Crookes-Goodson W.J."/>
        </authorList>
    </citation>
    <scope>NUCLEOTIDE SEQUENCE</scope>
    <source>
        <strain evidence="7">5307AH</strain>
    </source>
</reference>
<dbReference type="GO" id="GO:0005506">
    <property type="term" value="F:iron ion binding"/>
    <property type="evidence" value="ECO:0007669"/>
    <property type="project" value="InterPro"/>
</dbReference>
<comment type="subcellular location">
    <subcellularLocation>
        <location evidence="1">Membrane</location>
    </subcellularLocation>
</comment>
<accession>A0AAD9FRE3</accession>
<feature type="transmembrane region" description="Helical" evidence="5">
    <location>
        <begin position="51"/>
        <end position="74"/>
    </location>
</feature>
<comment type="caution">
    <text evidence="7">The sequence shown here is derived from an EMBL/GenBank/DDBJ whole genome shotgun (WGS) entry which is preliminary data.</text>
</comment>
<dbReference type="PANTHER" id="PTHR11863">
    <property type="entry name" value="STEROL DESATURASE"/>
    <property type="match status" value="1"/>
</dbReference>
<keyword evidence="4 5" id="KW-0472">Membrane</keyword>
<evidence type="ECO:0000313" key="8">
    <source>
        <dbReference type="Proteomes" id="UP001182556"/>
    </source>
</evidence>
<proteinExistence type="predicted"/>
<evidence type="ECO:0000313" key="7">
    <source>
        <dbReference type="EMBL" id="KAK1924856.1"/>
    </source>
</evidence>
<dbReference type="InterPro" id="IPR006694">
    <property type="entry name" value="Fatty_acid_hydroxylase"/>
</dbReference>
<evidence type="ECO:0000256" key="2">
    <source>
        <dbReference type="ARBA" id="ARBA00022692"/>
    </source>
</evidence>
<evidence type="ECO:0000256" key="5">
    <source>
        <dbReference type="SAM" id="Phobius"/>
    </source>
</evidence>
<evidence type="ECO:0000256" key="4">
    <source>
        <dbReference type="ARBA" id="ARBA00023136"/>
    </source>
</evidence>
<feature type="transmembrane region" description="Helical" evidence="5">
    <location>
        <begin position="169"/>
        <end position="187"/>
    </location>
</feature>
<dbReference type="Proteomes" id="UP001182556">
    <property type="component" value="Unassembled WGS sequence"/>
</dbReference>
<feature type="domain" description="Fatty acid hydroxylase" evidence="6">
    <location>
        <begin position="182"/>
        <end position="316"/>
    </location>
</feature>